<reference evidence="6" key="1">
    <citation type="submission" date="2016-10" db="EMBL/GenBank/DDBJ databases">
        <authorList>
            <person name="Varghese N."/>
            <person name="Submissions S."/>
        </authorList>
    </citation>
    <scope>NUCLEOTIDE SEQUENCE [LARGE SCALE GENOMIC DNA]</scope>
    <source>
        <strain evidence="6">DSM 23095</strain>
    </source>
</reference>
<name>A0A1G6VA86_9BACT</name>
<dbReference type="EMBL" id="FNAC01000034">
    <property type="protein sequence ID" value="SDD50620.1"/>
    <property type="molecule type" value="Genomic_DNA"/>
</dbReference>
<keyword evidence="1" id="KW-0547">Nucleotide-binding</keyword>
<proteinExistence type="predicted"/>
<dbReference type="Pfam" id="PF02626">
    <property type="entry name" value="CT_A_B"/>
    <property type="match status" value="1"/>
</dbReference>
<dbReference type="OrthoDB" id="9782422at2"/>
<dbReference type="PANTHER" id="PTHR43309:SF3">
    <property type="entry name" value="5-OXOPROLINASE SUBUNIT C"/>
    <property type="match status" value="1"/>
</dbReference>
<keyword evidence="3" id="KW-0067">ATP-binding</keyword>
<dbReference type="Gene3D" id="2.40.100.10">
    <property type="entry name" value="Cyclophilin-like"/>
    <property type="match status" value="1"/>
</dbReference>
<dbReference type="RefSeq" id="WP_087940472.1">
    <property type="nucleotide sequence ID" value="NZ_FNAC01000034.1"/>
</dbReference>
<dbReference type="InterPro" id="IPR029000">
    <property type="entry name" value="Cyclophilin-like_dom_sf"/>
</dbReference>
<keyword evidence="6" id="KW-1185">Reference proteome</keyword>
<gene>
    <name evidence="5" type="ORF">SAMN04488104_10343</name>
</gene>
<dbReference type="AlphaFoldDB" id="A0A1G6VA86"/>
<dbReference type="Proteomes" id="UP000199060">
    <property type="component" value="Unassembled WGS sequence"/>
</dbReference>
<sequence length="290" mass="32184">MIRDPAFAEILKTPPGVQVVDQGRKGWGQLGIPASAPSDIRAFLWVNHILRNPENAAVLEVSQPGLLLNFPSPTLICIAGAKAQVKLNGNPLTEISLLEIPESSHLEIGKFEQGAILYLGIRHGFQSELQLGSRSFFRGITSKTQFSKGDQIMYFTNHEVPQFHLQAKPNFSRAYQKQESVNAYPGPEWNLLSDAVKKELLSMKFQVTQIRNRMGIQLESPFTNELNSISTAPVFPGTVQLTPSGKLILLMQDAQVTGGYPRILQICEEDLSILAQKPAGSFFRLKLQQF</sequence>
<keyword evidence="2 5" id="KW-0378">Hydrolase</keyword>
<evidence type="ECO:0000256" key="2">
    <source>
        <dbReference type="ARBA" id="ARBA00022801"/>
    </source>
</evidence>
<organism evidence="5 6">
    <name type="scientific">Algoriphagus faecimaris</name>
    <dbReference type="NCBI Taxonomy" id="686796"/>
    <lineage>
        <taxon>Bacteria</taxon>
        <taxon>Pseudomonadati</taxon>
        <taxon>Bacteroidota</taxon>
        <taxon>Cytophagia</taxon>
        <taxon>Cytophagales</taxon>
        <taxon>Cyclobacteriaceae</taxon>
        <taxon>Algoriphagus</taxon>
    </lineage>
</organism>
<evidence type="ECO:0000256" key="3">
    <source>
        <dbReference type="ARBA" id="ARBA00022840"/>
    </source>
</evidence>
<dbReference type="InterPro" id="IPR052708">
    <property type="entry name" value="PxpC"/>
</dbReference>
<accession>A0A1G6VA86</accession>
<dbReference type="STRING" id="686796.SAMN04488104_10343"/>
<evidence type="ECO:0000256" key="1">
    <source>
        <dbReference type="ARBA" id="ARBA00022741"/>
    </source>
</evidence>
<dbReference type="SMART" id="SM00797">
    <property type="entry name" value="AHS2"/>
    <property type="match status" value="1"/>
</dbReference>
<feature type="domain" description="Carboxyltransferase" evidence="4">
    <location>
        <begin position="29"/>
        <end position="290"/>
    </location>
</feature>
<evidence type="ECO:0000259" key="4">
    <source>
        <dbReference type="SMART" id="SM00797"/>
    </source>
</evidence>
<evidence type="ECO:0000313" key="5">
    <source>
        <dbReference type="EMBL" id="SDD50620.1"/>
    </source>
</evidence>
<dbReference type="GO" id="GO:0016787">
    <property type="term" value="F:hydrolase activity"/>
    <property type="evidence" value="ECO:0007669"/>
    <property type="project" value="UniProtKB-KW"/>
</dbReference>
<protein>
    <submittedName>
        <fullName evidence="5">Allophanate hydrolase subunit 2</fullName>
    </submittedName>
</protein>
<dbReference type="GO" id="GO:0005524">
    <property type="term" value="F:ATP binding"/>
    <property type="evidence" value="ECO:0007669"/>
    <property type="project" value="UniProtKB-KW"/>
</dbReference>
<dbReference type="PANTHER" id="PTHR43309">
    <property type="entry name" value="5-OXOPROLINASE SUBUNIT C"/>
    <property type="match status" value="1"/>
</dbReference>
<dbReference type="InterPro" id="IPR003778">
    <property type="entry name" value="CT_A_B"/>
</dbReference>
<evidence type="ECO:0000313" key="6">
    <source>
        <dbReference type="Proteomes" id="UP000199060"/>
    </source>
</evidence>